<gene>
    <name evidence="1" type="ORF">MAMP_02758</name>
</gene>
<reference evidence="1 2" key="1">
    <citation type="journal article" date="2011" name="J. Bacteriol.">
        <title>Draft genome sequence of Methylophaga aminisulfidivorans MP T.</title>
        <authorList>
            <person name="Han G.H."/>
            <person name="Kim W."/>
            <person name="Chun J."/>
            <person name="Kim S.W."/>
        </authorList>
    </citation>
    <scope>NUCLEOTIDE SEQUENCE [LARGE SCALE GENOMIC DNA]</scope>
    <source>
        <strain evidence="2">MP(T)</strain>
    </source>
</reference>
<comment type="caution">
    <text evidence="1">The sequence shown here is derived from an EMBL/GenBank/DDBJ whole genome shotgun (WGS) entry which is preliminary data.</text>
</comment>
<dbReference type="AlphaFoldDB" id="F5SW43"/>
<protein>
    <submittedName>
        <fullName evidence="1">Uncharacterized protein</fullName>
    </submittedName>
</protein>
<keyword evidence="2" id="KW-1185">Reference proteome</keyword>
<proteinExistence type="predicted"/>
<sequence length="37" mass="4308">MFKSQCNLLILGQYSIVLTVEQHSEAFNDKKLMMYPS</sequence>
<name>F5SW43_9GAMM</name>
<accession>F5SW43</accession>
<evidence type="ECO:0000313" key="2">
    <source>
        <dbReference type="Proteomes" id="UP000003544"/>
    </source>
</evidence>
<dbReference type="STRING" id="1026882.MAMP_02758"/>
<dbReference type="Proteomes" id="UP000003544">
    <property type="component" value="Unassembled WGS sequence"/>
</dbReference>
<dbReference type="EMBL" id="AFIG01000001">
    <property type="protein sequence ID" value="EGL55764.1"/>
    <property type="molecule type" value="Genomic_DNA"/>
</dbReference>
<organism evidence="1 2">
    <name type="scientific">Methylophaga aminisulfidivorans MP</name>
    <dbReference type="NCBI Taxonomy" id="1026882"/>
    <lineage>
        <taxon>Bacteria</taxon>
        <taxon>Pseudomonadati</taxon>
        <taxon>Pseudomonadota</taxon>
        <taxon>Gammaproteobacteria</taxon>
        <taxon>Thiotrichales</taxon>
        <taxon>Piscirickettsiaceae</taxon>
        <taxon>Methylophaga</taxon>
    </lineage>
</organism>
<evidence type="ECO:0000313" key="1">
    <source>
        <dbReference type="EMBL" id="EGL55764.1"/>
    </source>
</evidence>